<dbReference type="EMBL" id="ABEU02000004">
    <property type="protein sequence ID" value="PNR54716.1"/>
    <property type="molecule type" value="Genomic_DNA"/>
</dbReference>
<dbReference type="PANTHER" id="PTHR45737:SF6">
    <property type="entry name" value="VON WILLEBRAND FACTOR A DOMAIN-CONTAINING PROTEIN 5A"/>
    <property type="match status" value="1"/>
</dbReference>
<dbReference type="GeneID" id="112281191"/>
<evidence type="ECO:0000313" key="1">
    <source>
        <dbReference type="EMBL" id="PNR54716.1"/>
    </source>
</evidence>
<dbReference type="Gramene" id="Pp3c4_1200V3.1">
    <property type="protein sequence ID" value="PAC:32918904.CDS.1"/>
    <property type="gene ID" value="Pp3c4_1200"/>
</dbReference>
<keyword evidence="3" id="KW-1185">Reference proteome</keyword>
<dbReference type="EnsemblPlants" id="Pp3c4_1200V3.1">
    <property type="protein sequence ID" value="PAC:32918904.CDS.1"/>
    <property type="gene ID" value="Pp3c4_1200"/>
</dbReference>
<dbReference type="AlphaFoldDB" id="A0A2K1KLR1"/>
<proteinExistence type="predicted"/>
<protein>
    <submittedName>
        <fullName evidence="1 2">Uncharacterized protein</fullName>
    </submittedName>
</protein>
<name>A0A2K1KLR1_PHYPA</name>
<reference evidence="2" key="3">
    <citation type="submission" date="2020-12" db="UniProtKB">
        <authorList>
            <consortium name="EnsemblPlants"/>
        </authorList>
    </citation>
    <scope>IDENTIFICATION</scope>
</reference>
<accession>A0A2K1KLR1</accession>
<gene>
    <name evidence="2" type="primary">LOC112281191</name>
    <name evidence="1" type="ORF">PHYPA_005609</name>
</gene>
<dbReference type="PaxDb" id="3218-PP1S160_153V6.1"/>
<organism evidence="1">
    <name type="scientific">Physcomitrium patens</name>
    <name type="common">Spreading-leaved earth moss</name>
    <name type="synonym">Physcomitrella patens</name>
    <dbReference type="NCBI Taxonomy" id="3218"/>
    <lineage>
        <taxon>Eukaryota</taxon>
        <taxon>Viridiplantae</taxon>
        <taxon>Streptophyta</taxon>
        <taxon>Embryophyta</taxon>
        <taxon>Bryophyta</taxon>
        <taxon>Bryophytina</taxon>
        <taxon>Bryopsida</taxon>
        <taxon>Funariidae</taxon>
        <taxon>Funariales</taxon>
        <taxon>Funariaceae</taxon>
        <taxon>Physcomitrium</taxon>
    </lineage>
</organism>
<dbReference type="PANTHER" id="PTHR45737">
    <property type="entry name" value="VON WILLEBRAND FACTOR A DOMAIN-CONTAINING PROTEIN 5A"/>
    <property type="match status" value="1"/>
</dbReference>
<reference evidence="1 3" key="2">
    <citation type="journal article" date="2018" name="Plant J.">
        <title>The Physcomitrella patens chromosome-scale assembly reveals moss genome structure and evolution.</title>
        <authorList>
            <person name="Lang D."/>
            <person name="Ullrich K.K."/>
            <person name="Murat F."/>
            <person name="Fuchs J."/>
            <person name="Jenkins J."/>
            <person name="Haas F.B."/>
            <person name="Piednoel M."/>
            <person name="Gundlach H."/>
            <person name="Van Bel M."/>
            <person name="Meyberg R."/>
            <person name="Vives C."/>
            <person name="Morata J."/>
            <person name="Symeonidi A."/>
            <person name="Hiss M."/>
            <person name="Muchero W."/>
            <person name="Kamisugi Y."/>
            <person name="Saleh O."/>
            <person name="Blanc G."/>
            <person name="Decker E.L."/>
            <person name="van Gessel N."/>
            <person name="Grimwood J."/>
            <person name="Hayes R.D."/>
            <person name="Graham S.W."/>
            <person name="Gunter L.E."/>
            <person name="McDaniel S.F."/>
            <person name="Hoernstein S.N.W."/>
            <person name="Larsson A."/>
            <person name="Li F.W."/>
            <person name="Perroud P.F."/>
            <person name="Phillips J."/>
            <person name="Ranjan P."/>
            <person name="Rokshar D.S."/>
            <person name="Rothfels C.J."/>
            <person name="Schneider L."/>
            <person name="Shu S."/>
            <person name="Stevenson D.W."/>
            <person name="Thummler F."/>
            <person name="Tillich M."/>
            <person name="Villarreal Aguilar J.C."/>
            <person name="Widiez T."/>
            <person name="Wong G.K."/>
            <person name="Wymore A."/>
            <person name="Zhang Y."/>
            <person name="Zimmer A.D."/>
            <person name="Quatrano R.S."/>
            <person name="Mayer K.F.X."/>
            <person name="Goodstein D."/>
            <person name="Casacuberta J.M."/>
            <person name="Vandepoele K."/>
            <person name="Reski R."/>
            <person name="Cuming A.C."/>
            <person name="Tuskan G.A."/>
            <person name="Maumus F."/>
            <person name="Salse J."/>
            <person name="Schmutz J."/>
            <person name="Rensing S.A."/>
        </authorList>
    </citation>
    <scope>NUCLEOTIDE SEQUENCE [LARGE SCALE GENOMIC DNA]</scope>
    <source>
        <strain evidence="2 3">cv. Gransden 2004</strain>
    </source>
</reference>
<dbReference type="EnsemblPlants" id="Pp3c4_1200V3.5">
    <property type="protein sequence ID" value="PAC:32918905.CDS.1"/>
    <property type="gene ID" value="Pp3c4_1200"/>
</dbReference>
<dbReference type="RefSeq" id="XP_073389438.1">
    <property type="nucleotide sequence ID" value="XM_073533337.1"/>
</dbReference>
<evidence type="ECO:0000313" key="3">
    <source>
        <dbReference type="Proteomes" id="UP000006727"/>
    </source>
</evidence>
<dbReference type="Gramene" id="Pp3c4_1200V3.5">
    <property type="protein sequence ID" value="PAC:32918905.CDS.1"/>
    <property type="gene ID" value="Pp3c4_1200"/>
</dbReference>
<reference evidence="1 3" key="1">
    <citation type="journal article" date="2008" name="Science">
        <title>The Physcomitrella genome reveals evolutionary insights into the conquest of land by plants.</title>
        <authorList>
            <person name="Rensing S."/>
            <person name="Lang D."/>
            <person name="Zimmer A."/>
            <person name="Terry A."/>
            <person name="Salamov A."/>
            <person name="Shapiro H."/>
            <person name="Nishiyama T."/>
            <person name="Perroud P.-F."/>
            <person name="Lindquist E."/>
            <person name="Kamisugi Y."/>
            <person name="Tanahashi T."/>
            <person name="Sakakibara K."/>
            <person name="Fujita T."/>
            <person name="Oishi K."/>
            <person name="Shin-I T."/>
            <person name="Kuroki Y."/>
            <person name="Toyoda A."/>
            <person name="Suzuki Y."/>
            <person name="Hashimoto A."/>
            <person name="Yamaguchi K."/>
            <person name="Sugano A."/>
            <person name="Kohara Y."/>
            <person name="Fujiyama A."/>
            <person name="Anterola A."/>
            <person name="Aoki S."/>
            <person name="Ashton N."/>
            <person name="Barbazuk W.B."/>
            <person name="Barker E."/>
            <person name="Bennetzen J."/>
            <person name="Bezanilla M."/>
            <person name="Blankenship R."/>
            <person name="Cho S.H."/>
            <person name="Dutcher S."/>
            <person name="Estelle M."/>
            <person name="Fawcett J.A."/>
            <person name="Gundlach H."/>
            <person name="Hanada K."/>
            <person name="Heyl A."/>
            <person name="Hicks K.A."/>
            <person name="Hugh J."/>
            <person name="Lohr M."/>
            <person name="Mayer K."/>
            <person name="Melkozernov A."/>
            <person name="Murata T."/>
            <person name="Nelson D."/>
            <person name="Pils B."/>
            <person name="Prigge M."/>
            <person name="Reiss B."/>
            <person name="Renner T."/>
            <person name="Rombauts S."/>
            <person name="Rushton P."/>
            <person name="Sanderfoot A."/>
            <person name="Schween G."/>
            <person name="Shiu S.-H."/>
            <person name="Stueber K."/>
            <person name="Theodoulou F.L."/>
            <person name="Tu H."/>
            <person name="Van de Peer Y."/>
            <person name="Verrier P.J."/>
            <person name="Waters E."/>
            <person name="Wood A."/>
            <person name="Yang L."/>
            <person name="Cove D."/>
            <person name="Cuming A."/>
            <person name="Hasebe M."/>
            <person name="Lucas S."/>
            <person name="Mishler D.B."/>
            <person name="Reski R."/>
            <person name="Grigoriev I."/>
            <person name="Quatrano R.S."/>
            <person name="Boore J.L."/>
        </authorList>
    </citation>
    <scope>NUCLEOTIDE SEQUENCE [LARGE SCALE GENOMIC DNA]</scope>
    <source>
        <strain evidence="2 3">cv. Gransden 2004</strain>
    </source>
</reference>
<dbReference type="Proteomes" id="UP000006727">
    <property type="component" value="Chromosome 4"/>
</dbReference>
<sequence length="192" mass="21485">MADSALERDLVVIAQSAVYDQKRALVERHPNDATHAIALSCSPRLALNLLRALGPIFLVGQSGSMCGTIIKQAKEALELFLRFIPFENHCFYVTGFGPAHISLCPMYMEYIIRRRRNQFVCEGRPSGHRIVGFASPDRVLGKGRGRLWLHFGVEIEEKKDFETMEADGVSEAVDPNARDSSETPIRLLLIET</sequence>
<evidence type="ECO:0000313" key="2">
    <source>
        <dbReference type="EnsemblPlants" id="PAC:32918904.CDS.1"/>
    </source>
</evidence>